<dbReference type="PANTHER" id="PTHR35532:SF5">
    <property type="entry name" value="CARBOHYDRATE-BINDING DOMAIN-CONTAINING PROTEIN"/>
    <property type="match status" value="1"/>
</dbReference>
<dbReference type="Gene3D" id="3.10.620.30">
    <property type="match status" value="1"/>
</dbReference>
<dbReference type="PANTHER" id="PTHR35532">
    <property type="entry name" value="SIMILAR TO POLYHYDROXYALKANOATE DEPOLYMERASE"/>
    <property type="match status" value="1"/>
</dbReference>
<evidence type="ECO:0000313" key="2">
    <source>
        <dbReference type="EMBL" id="ASB41963.1"/>
    </source>
</evidence>
<feature type="domain" description="Transglutaminase-like" evidence="1">
    <location>
        <begin position="77"/>
        <end position="168"/>
    </location>
</feature>
<evidence type="ECO:0000259" key="1">
    <source>
        <dbReference type="Pfam" id="PF01841"/>
    </source>
</evidence>
<accession>A0A1Z2XU55</accession>
<proteinExistence type="predicted"/>
<dbReference type="RefSeq" id="WP_066538904.1">
    <property type="nucleotide sequence ID" value="NZ_CP021422.1"/>
</dbReference>
<dbReference type="EMBL" id="CP021422">
    <property type="protein sequence ID" value="ASB41963.1"/>
    <property type="molecule type" value="Genomic_DNA"/>
</dbReference>
<gene>
    <name evidence="2" type="ORF">ADH66_15660</name>
    <name evidence="3" type="ORF">I5Q82_06035</name>
</gene>
<dbReference type="InterPro" id="IPR002931">
    <property type="entry name" value="Transglutaminase-like"/>
</dbReference>
<evidence type="ECO:0000313" key="3">
    <source>
        <dbReference type="EMBL" id="QQR31229.1"/>
    </source>
</evidence>
<reference evidence="4" key="2">
    <citation type="submission" date="2017-05" db="EMBL/GenBank/DDBJ databases">
        <title>Improved OligoMM genomes.</title>
        <authorList>
            <person name="Garzetti D."/>
        </authorList>
    </citation>
    <scope>NUCLEOTIDE SEQUENCE [LARGE SCALE GENOMIC DNA]</scope>
    <source>
        <strain evidence="4">KB18</strain>
    </source>
</reference>
<dbReference type="Proteomes" id="UP000596035">
    <property type="component" value="Chromosome"/>
</dbReference>
<dbReference type="AlphaFoldDB" id="A0A1Z2XU55"/>
<dbReference type="KEGG" id="amur:ADH66_15660"/>
<keyword evidence="4" id="KW-1185">Reference proteome</keyword>
<dbReference type="EMBL" id="CP065321">
    <property type="protein sequence ID" value="QQR31229.1"/>
    <property type="molecule type" value="Genomic_DNA"/>
</dbReference>
<name>A0A1Z2XU55_9FIRM</name>
<protein>
    <submittedName>
        <fullName evidence="3">Transglutaminase domain-containing protein</fullName>
    </submittedName>
</protein>
<dbReference type="InterPro" id="IPR038765">
    <property type="entry name" value="Papain-like_cys_pep_sf"/>
</dbReference>
<reference evidence="3 5" key="3">
    <citation type="submission" date="2020-11" db="EMBL/GenBank/DDBJ databases">
        <title>Closed and high quality bacterial genomes of the OMM12 community.</title>
        <authorList>
            <person name="Marbouty M."/>
            <person name="Lamy-Besnier Q."/>
            <person name="Debarbieux L."/>
            <person name="Koszul R."/>
        </authorList>
    </citation>
    <scope>NUCLEOTIDE SEQUENCE [LARGE SCALE GENOMIC DNA]</scope>
    <source>
        <strain evidence="3 5">KB18</strain>
    </source>
</reference>
<evidence type="ECO:0000313" key="5">
    <source>
        <dbReference type="Proteomes" id="UP000596035"/>
    </source>
</evidence>
<sequence length="606" mass="67545">MTENYYRHIISVLPKYDLEDYPPELFMRFAEHGALLRRDWPWCRELSEEMFLSWVLCPRVNNEELSDCRELFYKELAPRVKDLSLTEAILEANRWCAENVTYRSTDIRTASALSVYESGCGRCGEESMFAVNALRSIGVAARQVYAPWWSHCDDNHAWVEAYDGNSWRFLGACEPEPRPDLGWFLPAAGRAMLCHAKCFVGDNEDWERLLPGEDLREVDLREGVAYISVTQRYAKVRPFTVHITDAAGNSLTGAIVEYYVLNEGLLRKIAERTTDSGGKAVMSLGLGSLWVTARQGNMSAEFLVNTAETGTVELSLPQRDSVPASFDFLPPEGSSVKPLALSEPERLKRQKALNRAKELYDSHHPGGGSVPKKPRLWPWERFPAGEVPELWQDGSAHDTSGPVGKLTLCRGQGKGAVGLMRWKEGWWAVTMPPGTEAELPAGKYRLITSVRLPSGAQLGRLTDFTLAPDEPTELAVSFRKASPNDLLQKLPLPDPGFSFRGPALLCWIDPGAEPTEHLLNELKAFGEFPCPIHFICRQPKAAFGPGITPHPWEEYAAETMARRLFQEPGHLPLAVLADKEGCARFVSAGYNVGLIELAAELCGLIK</sequence>
<dbReference type="Proteomes" id="UP000196710">
    <property type="component" value="Chromosome"/>
</dbReference>
<evidence type="ECO:0000313" key="4">
    <source>
        <dbReference type="Proteomes" id="UP000196710"/>
    </source>
</evidence>
<reference evidence="2" key="1">
    <citation type="journal article" date="2017" name="Genome Announc.">
        <title>High-Quality Whole-Genome Sequences of the Oligo-Mouse-Microbiota Bacterial Community.</title>
        <authorList>
            <person name="Garzetti D."/>
            <person name="Brugiroux S."/>
            <person name="Bunk B."/>
            <person name="Pukall R."/>
            <person name="McCoy K.D."/>
            <person name="Macpherson A.J."/>
            <person name="Stecher B."/>
        </authorList>
    </citation>
    <scope>NUCLEOTIDE SEQUENCE</scope>
    <source>
        <strain evidence="2">KB18</strain>
    </source>
</reference>
<dbReference type="Pfam" id="PF01841">
    <property type="entry name" value="Transglut_core"/>
    <property type="match status" value="1"/>
</dbReference>
<organism evidence="3 5">
    <name type="scientific">Acutalibacter muris</name>
    <dbReference type="NCBI Taxonomy" id="1796620"/>
    <lineage>
        <taxon>Bacteria</taxon>
        <taxon>Bacillati</taxon>
        <taxon>Bacillota</taxon>
        <taxon>Clostridia</taxon>
        <taxon>Eubacteriales</taxon>
        <taxon>Acutalibacteraceae</taxon>
        <taxon>Acutalibacter</taxon>
    </lineage>
</organism>
<dbReference type="SUPFAM" id="SSF54001">
    <property type="entry name" value="Cysteine proteinases"/>
    <property type="match status" value="1"/>
</dbReference>
<dbReference type="Gene3D" id="2.60.40.1120">
    <property type="entry name" value="Carboxypeptidase-like, regulatory domain"/>
    <property type="match status" value="1"/>
</dbReference>